<evidence type="ECO:0000313" key="2">
    <source>
        <dbReference type="EMBL" id="VDO94082.1"/>
    </source>
</evidence>
<protein>
    <submittedName>
        <fullName evidence="2 4">Uncharacterized protein</fullName>
    </submittedName>
</protein>
<evidence type="ECO:0000313" key="4">
    <source>
        <dbReference type="WBParaSite" id="SBAD_0000140901-mRNA-1"/>
    </source>
</evidence>
<reference evidence="4" key="1">
    <citation type="submission" date="2016-06" db="UniProtKB">
        <authorList>
            <consortium name="WormBaseParasite"/>
        </authorList>
    </citation>
    <scope>IDENTIFICATION</scope>
</reference>
<proteinExistence type="predicted"/>
<accession>A0A183ICK6</accession>
<feature type="region of interest" description="Disordered" evidence="1">
    <location>
        <begin position="104"/>
        <end position="128"/>
    </location>
</feature>
<name>A0A183ICK6_9BILA</name>
<dbReference type="WBParaSite" id="SBAD_0000140901-mRNA-1">
    <property type="protein sequence ID" value="SBAD_0000140901-mRNA-1"/>
    <property type="gene ID" value="SBAD_0000140901"/>
</dbReference>
<evidence type="ECO:0000313" key="3">
    <source>
        <dbReference type="Proteomes" id="UP000270296"/>
    </source>
</evidence>
<sequence>MPKLPHKSGDSRSGKQSNARRFAGAESTPHTAKCKQRYKLDEFAVGALRVADHRPPTDLMSCGGIRERKETETANVLSLSRRCLKRQEEVLRLVWSLPLPSTGITPAEPTNIADGSAGQSLIRPFETR</sequence>
<dbReference type="Proteomes" id="UP000270296">
    <property type="component" value="Unassembled WGS sequence"/>
</dbReference>
<feature type="region of interest" description="Disordered" evidence="1">
    <location>
        <begin position="1"/>
        <end position="33"/>
    </location>
</feature>
<dbReference type="AlphaFoldDB" id="A0A183ICK6"/>
<evidence type="ECO:0000256" key="1">
    <source>
        <dbReference type="SAM" id="MobiDB-lite"/>
    </source>
</evidence>
<keyword evidence="3" id="KW-1185">Reference proteome</keyword>
<dbReference type="EMBL" id="UZAM01006799">
    <property type="protein sequence ID" value="VDO94082.1"/>
    <property type="molecule type" value="Genomic_DNA"/>
</dbReference>
<organism evidence="4">
    <name type="scientific">Soboliphyme baturini</name>
    <dbReference type="NCBI Taxonomy" id="241478"/>
    <lineage>
        <taxon>Eukaryota</taxon>
        <taxon>Metazoa</taxon>
        <taxon>Ecdysozoa</taxon>
        <taxon>Nematoda</taxon>
        <taxon>Enoplea</taxon>
        <taxon>Dorylaimia</taxon>
        <taxon>Dioctophymatida</taxon>
        <taxon>Dioctophymatoidea</taxon>
        <taxon>Soboliphymatidae</taxon>
        <taxon>Soboliphyme</taxon>
    </lineage>
</organism>
<gene>
    <name evidence="2" type="ORF">SBAD_LOCUS1350</name>
</gene>
<reference evidence="2 3" key="2">
    <citation type="submission" date="2018-11" db="EMBL/GenBank/DDBJ databases">
        <authorList>
            <consortium name="Pathogen Informatics"/>
        </authorList>
    </citation>
    <scope>NUCLEOTIDE SEQUENCE [LARGE SCALE GENOMIC DNA]</scope>
</reference>